<dbReference type="InterPro" id="IPR020287">
    <property type="entry name" value="Tail_sheath_C"/>
</dbReference>
<proteinExistence type="inferred from homology"/>
<dbReference type="RefSeq" id="WP_067315560.1">
    <property type="nucleotide sequence ID" value="NZ_LRMV01000292.1"/>
</dbReference>
<comment type="similarity">
    <text evidence="1">Belongs to the myoviridae tail sheath protein family.</text>
</comment>
<evidence type="ECO:0000313" key="3">
    <source>
        <dbReference type="EMBL" id="SCG39549.1"/>
    </source>
</evidence>
<accession>A0A109IF42</accession>
<dbReference type="OrthoDB" id="9767864at2"/>
<dbReference type="Pfam" id="PF17482">
    <property type="entry name" value="Phage_sheath_1C"/>
    <property type="match status" value="1"/>
</dbReference>
<dbReference type="Proteomes" id="UP000198226">
    <property type="component" value="Chromosome I"/>
</dbReference>
<evidence type="ECO:0000256" key="1">
    <source>
        <dbReference type="ARBA" id="ARBA00008005"/>
    </source>
</evidence>
<feature type="domain" description="Tail sheath protein C-terminal" evidence="2">
    <location>
        <begin position="560"/>
        <end position="663"/>
    </location>
</feature>
<sequence length="671" mass="69663">MPVTPSYPGVYIEEVASSVRPTIGVATGVTAFVGYVRTGPEHRAVRVNTFGEFERRFGGVDRDSELSLAVQQFFRNGGSAALVVRVPRADARAASVTLLDKIGAGAKSALLLDAASTGAWGSGLLVDVDHDGAADAKSFNLSVSDTATGETERFTGLSADPASAAYAVALLNDPDRGSALVRARAGAAGAGRPVPSGTVGAALGTPTVDAAKNYRLTVQPDRPTKPDPNDPTKTVPAVAAVTVTVLEKGERLPSSPAGVAALLQRKVNTALGAADGAAGLRVRVVPTAAGGLRLLGDVDAVVAPAAVDAAFTVAGVAPAGDVADGAALLGLSGATTNVGRFSPVGAKRLGQGDLVTGSDGTTLPGTAALIGSEAAYSGIYALLKTDLFNLLCIPDATRARPGDPGVVDTGLDPEAVWSAAYDVCERRRAVLLVDPPPGVDDPDRALDWINQLGVKGPNAVAHFPRLRVPDPTDGFRPRTVAPGGTLAGLYARQDTERGVWKAPAGTEAQLRGVTSLVYPLTDAENGVLNPLGLNCLRTFPVIGTVNWGARTTAGADVLASQWKYTPVRRLALYIEESVFRGTQWAVFEPNDEPLWSQLRLNLTSFMQDLFRKGAFAGRTPREAYLVRCDADTTTSDDRDRGVVNVVVGFAPLKPAEFVIVRIQQLAGQSPS</sequence>
<protein>
    <recommendedName>
        <fullName evidence="2">Tail sheath protein C-terminal domain-containing protein</fullName>
    </recommendedName>
</protein>
<evidence type="ECO:0000259" key="2">
    <source>
        <dbReference type="Pfam" id="PF17482"/>
    </source>
</evidence>
<dbReference type="AlphaFoldDB" id="A0A109IF42"/>
<dbReference type="InterPro" id="IPR052042">
    <property type="entry name" value="Tail_sheath_structural"/>
</dbReference>
<name>A0A109IF42_9ACTN</name>
<gene>
    <name evidence="3" type="ORF">GA0070623_0560</name>
</gene>
<keyword evidence="4" id="KW-1185">Reference proteome</keyword>
<dbReference type="EMBL" id="LT607752">
    <property type="protein sequence ID" value="SCG39549.1"/>
    <property type="molecule type" value="Genomic_DNA"/>
</dbReference>
<dbReference type="PANTHER" id="PTHR35861:SF1">
    <property type="entry name" value="PHAGE TAIL SHEATH PROTEIN"/>
    <property type="match status" value="1"/>
</dbReference>
<dbReference type="PANTHER" id="PTHR35861">
    <property type="match status" value="1"/>
</dbReference>
<organism evidence="3 4">
    <name type="scientific">Micromonospora rifamycinica</name>
    <dbReference type="NCBI Taxonomy" id="291594"/>
    <lineage>
        <taxon>Bacteria</taxon>
        <taxon>Bacillati</taxon>
        <taxon>Actinomycetota</taxon>
        <taxon>Actinomycetes</taxon>
        <taxon>Micromonosporales</taxon>
        <taxon>Micromonosporaceae</taxon>
        <taxon>Micromonospora</taxon>
    </lineage>
</organism>
<evidence type="ECO:0000313" key="4">
    <source>
        <dbReference type="Proteomes" id="UP000198226"/>
    </source>
</evidence>
<reference evidence="4" key="1">
    <citation type="submission" date="2016-06" db="EMBL/GenBank/DDBJ databases">
        <authorList>
            <person name="Varghese N."/>
            <person name="Submissions Spin"/>
        </authorList>
    </citation>
    <scope>NUCLEOTIDE SEQUENCE [LARGE SCALE GENOMIC DNA]</scope>
    <source>
        <strain evidence="4">DSM 44983</strain>
    </source>
</reference>
<dbReference type="Gene3D" id="3.40.50.11780">
    <property type="match status" value="2"/>
</dbReference>